<evidence type="ECO:0000313" key="9">
    <source>
        <dbReference type="EMBL" id="KAA8917739.1"/>
    </source>
</evidence>
<organism evidence="9 10">
    <name type="scientific">Trichomonascus ciferrii</name>
    <dbReference type="NCBI Taxonomy" id="44093"/>
    <lineage>
        <taxon>Eukaryota</taxon>
        <taxon>Fungi</taxon>
        <taxon>Dikarya</taxon>
        <taxon>Ascomycota</taxon>
        <taxon>Saccharomycotina</taxon>
        <taxon>Dipodascomycetes</taxon>
        <taxon>Dipodascales</taxon>
        <taxon>Trichomonascaceae</taxon>
        <taxon>Trichomonascus</taxon>
        <taxon>Trichomonascus ciferrii complex</taxon>
    </lineage>
</organism>
<dbReference type="OrthoDB" id="8048523at2759"/>
<comment type="catalytic activity">
    <reaction evidence="6">
        <text>L-histidine(out) + L-arginine(in) = L-histidine(in) + L-arginine(out)</text>
        <dbReference type="Rhea" id="RHEA:71063"/>
        <dbReference type="ChEBI" id="CHEBI:32682"/>
        <dbReference type="ChEBI" id="CHEBI:57595"/>
    </reaction>
</comment>
<evidence type="ECO:0000256" key="4">
    <source>
        <dbReference type="ARBA" id="ARBA00023136"/>
    </source>
</evidence>
<name>A0A642VEC5_9ASCO</name>
<keyword evidence="10" id="KW-1185">Reference proteome</keyword>
<dbReference type="PANTHER" id="PTHR16201">
    <property type="entry name" value="SEVEN TRANSMEMBRANE PROTEIN 1-RELATED"/>
    <property type="match status" value="1"/>
</dbReference>
<feature type="region of interest" description="Disordered" evidence="7">
    <location>
        <begin position="322"/>
        <end position="358"/>
    </location>
</feature>
<reference evidence="9" key="1">
    <citation type="journal article" date="2019" name="G3 (Bethesda)">
        <title>Genome Assemblies of Two Rare Opportunistic Yeast Pathogens: Diutina rugosa (syn. Candida rugosa) and Trichomonascus ciferrii (syn. Candida ciferrii).</title>
        <authorList>
            <person name="Mixao V."/>
            <person name="Saus E."/>
            <person name="Hansen A.P."/>
            <person name="Lass-Florl C."/>
            <person name="Gabaldon T."/>
        </authorList>
    </citation>
    <scope>NUCLEOTIDE SEQUENCE</scope>
    <source>
        <strain evidence="9">CBS 4856</strain>
    </source>
</reference>
<evidence type="ECO:0000256" key="6">
    <source>
        <dbReference type="ARBA" id="ARBA00050768"/>
    </source>
</evidence>
<dbReference type="PANTHER" id="PTHR16201:SF34">
    <property type="entry name" value="LYSOSOMAL AMINO ACID TRANSPORTER 1"/>
    <property type="match status" value="1"/>
</dbReference>
<comment type="caution">
    <text evidence="9">The sequence shown here is derived from an EMBL/GenBank/DDBJ whole genome shotgun (WGS) entry which is preliminary data.</text>
</comment>
<feature type="transmembrane region" description="Helical" evidence="8">
    <location>
        <begin position="250"/>
        <end position="271"/>
    </location>
</feature>
<dbReference type="InterPro" id="IPR051415">
    <property type="entry name" value="LAAT-1"/>
</dbReference>
<dbReference type="Gene3D" id="1.20.1280.290">
    <property type="match status" value="2"/>
</dbReference>
<accession>A0A642VEC5</accession>
<dbReference type="SMART" id="SM00679">
    <property type="entry name" value="CTNS"/>
    <property type="match status" value="2"/>
</dbReference>
<evidence type="ECO:0000313" key="10">
    <source>
        <dbReference type="Proteomes" id="UP000761534"/>
    </source>
</evidence>
<feature type="compositionally biased region" description="Polar residues" evidence="7">
    <location>
        <begin position="339"/>
        <end position="348"/>
    </location>
</feature>
<dbReference type="GO" id="GO:0034488">
    <property type="term" value="P:basic amino acid transmembrane export from vacuole"/>
    <property type="evidence" value="ECO:0007669"/>
    <property type="project" value="TreeGrafter"/>
</dbReference>
<feature type="transmembrane region" description="Helical" evidence="8">
    <location>
        <begin position="64"/>
        <end position="82"/>
    </location>
</feature>
<feature type="transmembrane region" description="Helical" evidence="8">
    <location>
        <begin position="212"/>
        <end position="230"/>
    </location>
</feature>
<feature type="transmembrane region" description="Helical" evidence="8">
    <location>
        <begin position="94"/>
        <end position="114"/>
    </location>
</feature>
<comment type="subcellular location">
    <subcellularLocation>
        <location evidence="1">Membrane</location>
        <topology evidence="1">Multi-pass membrane protein</topology>
    </subcellularLocation>
</comment>
<dbReference type="AlphaFoldDB" id="A0A642VEC5"/>
<keyword evidence="2 8" id="KW-0812">Transmembrane</keyword>
<proteinExistence type="inferred from homology"/>
<dbReference type="Pfam" id="PF04193">
    <property type="entry name" value="PQ-loop"/>
    <property type="match status" value="2"/>
</dbReference>
<dbReference type="EMBL" id="SWFS01000011">
    <property type="protein sequence ID" value="KAA8917739.1"/>
    <property type="molecule type" value="Genomic_DNA"/>
</dbReference>
<evidence type="ECO:0000256" key="2">
    <source>
        <dbReference type="ARBA" id="ARBA00022692"/>
    </source>
</evidence>
<keyword evidence="3 8" id="KW-1133">Transmembrane helix</keyword>
<gene>
    <name evidence="9" type="ORF">TRICI_000047</name>
</gene>
<evidence type="ECO:0000256" key="1">
    <source>
        <dbReference type="ARBA" id="ARBA00004141"/>
    </source>
</evidence>
<evidence type="ECO:0000256" key="3">
    <source>
        <dbReference type="ARBA" id="ARBA00022989"/>
    </source>
</evidence>
<dbReference type="InterPro" id="IPR006603">
    <property type="entry name" value="PQ-loop_rpt"/>
</dbReference>
<feature type="compositionally biased region" description="Basic and acidic residues" evidence="7">
    <location>
        <begin position="322"/>
        <end position="331"/>
    </location>
</feature>
<evidence type="ECO:0000256" key="5">
    <source>
        <dbReference type="ARBA" id="ARBA00038039"/>
    </source>
</evidence>
<dbReference type="FunFam" id="1.20.1280.290:FF:000009">
    <property type="entry name" value="PQ loop repeat family protein"/>
    <property type="match status" value="1"/>
</dbReference>
<sequence length="358" mass="39132">MTQACPASQDGELLVGWIEAVSGSCVYGPVSAVSWVAGNVSLLAWLGAQLPQVVVNYMHHSVEGLSLGFLISWFIGDGTNFLGSLLTHQMPFQIVLGLYYCFIDTILGCQYWYYTRIRPPPSSDDAQPTTLAQKLQSFSSGSQKLLASATAASLASRASAAPMPTPPPAPHIDASQAVGVALSWICTFTYLTSRIPQIRENYRRKSTWGTSILLFLSALTGNVTYTISILTSPDARGANSAAFLKNELPFLIGSAGTVVFDLTIFFQYFYYGNTPTTVLDNGIVYHHVDNHHDDRHHHDPVEHAHHQYPDFSLFHSSARPIDSHHKDDETPYRVVGTPTPASSFTPLASSHKPVYGSQ</sequence>
<protein>
    <submittedName>
        <fullName evidence="9">Uncharacterized protein</fullName>
    </submittedName>
</protein>
<comment type="similarity">
    <text evidence="5">Belongs to the laat-1 family.</text>
</comment>
<evidence type="ECO:0000256" key="8">
    <source>
        <dbReference type="SAM" id="Phobius"/>
    </source>
</evidence>
<dbReference type="GO" id="GO:0000329">
    <property type="term" value="C:fungal-type vacuole membrane"/>
    <property type="evidence" value="ECO:0007669"/>
    <property type="project" value="TreeGrafter"/>
</dbReference>
<evidence type="ECO:0000256" key="7">
    <source>
        <dbReference type="SAM" id="MobiDB-lite"/>
    </source>
</evidence>
<dbReference type="Proteomes" id="UP000761534">
    <property type="component" value="Unassembled WGS sequence"/>
</dbReference>
<dbReference type="GO" id="GO:0015174">
    <property type="term" value="F:basic amino acid transmembrane transporter activity"/>
    <property type="evidence" value="ECO:0007669"/>
    <property type="project" value="TreeGrafter"/>
</dbReference>
<dbReference type="VEuPathDB" id="FungiDB:TRICI_000047"/>
<keyword evidence="4 8" id="KW-0472">Membrane</keyword>